<dbReference type="Pfam" id="PF08246">
    <property type="entry name" value="Inhibitor_I29"/>
    <property type="match status" value="1"/>
</dbReference>
<comment type="caution">
    <text evidence="9">The sequence shown here is derived from an EMBL/GenBank/DDBJ whole genome shotgun (WGS) entry which is preliminary data.</text>
</comment>
<sequence>MKYSASALLLLLLRPHGNNNQASDARALGACWGIICTSAWIPPNSVYWMTGGGHRMLFLFAILLLGFQVQGNASSALNKVWEEWKVKHSKRYDNQTEMVHRRAAWEHNVRLVLRHNLEASAGKHGFTLELNHLADMTAEEVNEKMNNLKVEEWVPVRNGTFEDKLDSEIPQSVDWRKHGLVSPVQNQGYCGSCWAFSSLGALEGQMKRKTGFLVPLSPQNLLDCSTSDGNLGCRGGYISKSYNYIIRNGGVDSESFYPYEHQKGECRYSVKGKAGYCSRFHILPQGDEETLKATVARVGPVAVAVNAMLPSFHLYRGGLYNVPNCNPKFINHAVLVVGYGSSGGQDFWLVKNSWGSAWGEAGYIRLARNKKNLCGIASFAVYPSL</sequence>
<dbReference type="InterPro" id="IPR013128">
    <property type="entry name" value="Peptidase_C1A"/>
</dbReference>
<evidence type="ECO:0000256" key="4">
    <source>
        <dbReference type="ARBA" id="ARBA00022807"/>
    </source>
</evidence>
<dbReference type="PROSITE" id="PS00139">
    <property type="entry name" value="THIOL_PROTEASE_CYS"/>
    <property type="match status" value="1"/>
</dbReference>
<dbReference type="SMART" id="SM00645">
    <property type="entry name" value="Pept_C1"/>
    <property type="match status" value="1"/>
</dbReference>
<proteinExistence type="inferred from homology"/>
<protein>
    <recommendedName>
        <fullName evidence="11">Cathepsin S, ortholog 1</fullName>
    </recommendedName>
</protein>
<dbReference type="Pfam" id="PF00112">
    <property type="entry name" value="Peptidase_C1"/>
    <property type="match status" value="1"/>
</dbReference>
<evidence type="ECO:0000256" key="1">
    <source>
        <dbReference type="ARBA" id="ARBA00008455"/>
    </source>
</evidence>
<organism evidence="9 10">
    <name type="scientific">Takifugu bimaculatus</name>
    <dbReference type="NCBI Taxonomy" id="433685"/>
    <lineage>
        <taxon>Eukaryota</taxon>
        <taxon>Metazoa</taxon>
        <taxon>Chordata</taxon>
        <taxon>Craniata</taxon>
        <taxon>Vertebrata</taxon>
        <taxon>Euteleostomi</taxon>
        <taxon>Actinopterygii</taxon>
        <taxon>Neopterygii</taxon>
        <taxon>Teleostei</taxon>
        <taxon>Neoteleostei</taxon>
        <taxon>Acanthomorphata</taxon>
        <taxon>Eupercaria</taxon>
        <taxon>Tetraodontiformes</taxon>
        <taxon>Tetradontoidea</taxon>
        <taxon>Tetraodontidae</taxon>
        <taxon>Takifugu</taxon>
    </lineage>
</organism>
<keyword evidence="5" id="KW-0865">Zymogen</keyword>
<evidence type="ECO:0000256" key="2">
    <source>
        <dbReference type="ARBA" id="ARBA00022670"/>
    </source>
</evidence>
<dbReference type="FunFam" id="3.90.70.10:FF:000006">
    <property type="entry name" value="Cathepsin S"/>
    <property type="match status" value="1"/>
</dbReference>
<keyword evidence="2" id="KW-0645">Protease</keyword>
<evidence type="ECO:0000259" key="8">
    <source>
        <dbReference type="SMART" id="SM00848"/>
    </source>
</evidence>
<evidence type="ECO:0000256" key="6">
    <source>
        <dbReference type="ARBA" id="ARBA00023157"/>
    </source>
</evidence>
<dbReference type="SUPFAM" id="SSF54001">
    <property type="entry name" value="Cysteine proteinases"/>
    <property type="match status" value="1"/>
</dbReference>
<dbReference type="PANTHER" id="PTHR12411">
    <property type="entry name" value="CYSTEINE PROTEASE FAMILY C1-RELATED"/>
    <property type="match status" value="1"/>
</dbReference>
<reference evidence="9 10" key="1">
    <citation type="submission" date="2019-04" db="EMBL/GenBank/DDBJ databases">
        <title>The sequence and de novo assembly of Takifugu bimaculatus genome using PacBio and Hi-C technologies.</title>
        <authorList>
            <person name="Xu P."/>
            <person name="Liu B."/>
            <person name="Zhou Z."/>
        </authorList>
    </citation>
    <scope>NUCLEOTIDE SEQUENCE [LARGE SCALE GENOMIC DNA]</scope>
    <source>
        <strain evidence="9">TB-2018</strain>
        <tissue evidence="9">Muscle</tissue>
    </source>
</reference>
<keyword evidence="4" id="KW-0788">Thiol protease</keyword>
<keyword evidence="10" id="KW-1185">Reference proteome</keyword>
<dbReference type="InterPro" id="IPR025660">
    <property type="entry name" value="Pept_his_AS"/>
</dbReference>
<feature type="domain" description="Peptidase C1A papain C-terminal" evidence="7">
    <location>
        <begin position="169"/>
        <end position="384"/>
    </location>
</feature>
<feature type="domain" description="Cathepsin propeptide inhibitor" evidence="8">
    <location>
        <begin position="81"/>
        <end position="141"/>
    </location>
</feature>
<dbReference type="Proteomes" id="UP000516260">
    <property type="component" value="Chromosome 20"/>
</dbReference>
<evidence type="ECO:0000259" key="7">
    <source>
        <dbReference type="SMART" id="SM00645"/>
    </source>
</evidence>
<dbReference type="EMBL" id="SWLE01000013">
    <property type="protein sequence ID" value="TNM92794.1"/>
    <property type="molecule type" value="Genomic_DNA"/>
</dbReference>
<dbReference type="AlphaFoldDB" id="A0A4Z2BKF2"/>
<dbReference type="InterPro" id="IPR038765">
    <property type="entry name" value="Papain-like_cys_pep_sf"/>
</dbReference>
<comment type="similarity">
    <text evidence="1">Belongs to the peptidase C1 family.</text>
</comment>
<dbReference type="PRINTS" id="PR00705">
    <property type="entry name" value="PAPAIN"/>
</dbReference>
<dbReference type="GO" id="GO:0006508">
    <property type="term" value="P:proteolysis"/>
    <property type="evidence" value="ECO:0007669"/>
    <property type="project" value="UniProtKB-KW"/>
</dbReference>
<accession>A0A4Z2BKF2</accession>
<evidence type="ECO:0000256" key="5">
    <source>
        <dbReference type="ARBA" id="ARBA00023145"/>
    </source>
</evidence>
<evidence type="ECO:0000256" key="3">
    <source>
        <dbReference type="ARBA" id="ARBA00022801"/>
    </source>
</evidence>
<dbReference type="InterPro" id="IPR013201">
    <property type="entry name" value="Prot_inhib_I29"/>
</dbReference>
<gene>
    <name evidence="9" type="ORF">fugu_018196</name>
</gene>
<dbReference type="InterPro" id="IPR000169">
    <property type="entry name" value="Pept_cys_AS"/>
</dbReference>
<dbReference type="GO" id="GO:0008234">
    <property type="term" value="F:cysteine-type peptidase activity"/>
    <property type="evidence" value="ECO:0007669"/>
    <property type="project" value="UniProtKB-KW"/>
</dbReference>
<evidence type="ECO:0000313" key="10">
    <source>
        <dbReference type="Proteomes" id="UP000516260"/>
    </source>
</evidence>
<dbReference type="InterPro" id="IPR025661">
    <property type="entry name" value="Pept_asp_AS"/>
</dbReference>
<keyword evidence="3" id="KW-0378">Hydrolase</keyword>
<keyword evidence="6" id="KW-1015">Disulfide bond</keyword>
<dbReference type="Gene3D" id="3.90.70.10">
    <property type="entry name" value="Cysteine proteinases"/>
    <property type="match status" value="1"/>
</dbReference>
<evidence type="ECO:0008006" key="11">
    <source>
        <dbReference type="Google" id="ProtNLM"/>
    </source>
</evidence>
<dbReference type="InterPro" id="IPR000668">
    <property type="entry name" value="Peptidase_C1A_C"/>
</dbReference>
<dbReference type="CDD" id="cd02248">
    <property type="entry name" value="Peptidase_C1A"/>
    <property type="match status" value="1"/>
</dbReference>
<name>A0A4Z2BKF2_9TELE</name>
<dbReference type="SMART" id="SM00848">
    <property type="entry name" value="Inhibitor_I29"/>
    <property type="match status" value="1"/>
</dbReference>
<dbReference type="InterPro" id="IPR039417">
    <property type="entry name" value="Peptidase_C1A_papain-like"/>
</dbReference>
<dbReference type="PROSITE" id="PS00640">
    <property type="entry name" value="THIOL_PROTEASE_ASN"/>
    <property type="match status" value="1"/>
</dbReference>
<dbReference type="PROSITE" id="PS00639">
    <property type="entry name" value="THIOL_PROTEASE_HIS"/>
    <property type="match status" value="1"/>
</dbReference>
<evidence type="ECO:0000313" key="9">
    <source>
        <dbReference type="EMBL" id="TNM92794.1"/>
    </source>
</evidence>